<evidence type="ECO:0000313" key="6">
    <source>
        <dbReference type="EMBL" id="MSB72933.1"/>
    </source>
</evidence>
<evidence type="ECO:0000313" key="12">
    <source>
        <dbReference type="Proteomes" id="UP000284660"/>
    </source>
</evidence>
<dbReference type="OMA" id="SCWVMIM"/>
<feature type="transmembrane region" description="Helical" evidence="1">
    <location>
        <begin position="21"/>
        <end position="42"/>
    </location>
</feature>
<feature type="transmembrane region" description="Helical" evidence="1">
    <location>
        <begin position="54"/>
        <end position="71"/>
    </location>
</feature>
<organism evidence="4 15">
    <name type="scientific">Parabacteroides distasonis</name>
    <dbReference type="NCBI Taxonomy" id="823"/>
    <lineage>
        <taxon>Bacteria</taxon>
        <taxon>Pseudomonadati</taxon>
        <taxon>Bacteroidota</taxon>
        <taxon>Bacteroidia</taxon>
        <taxon>Bacteroidales</taxon>
        <taxon>Tannerellaceae</taxon>
        <taxon>Parabacteroides</taxon>
    </lineage>
</organism>
<keyword evidence="1" id="KW-0472">Membrane</keyword>
<dbReference type="EMBL" id="SRYM01000010">
    <property type="protein sequence ID" value="TGY60446.1"/>
    <property type="molecule type" value="Genomic_DNA"/>
</dbReference>
<gene>
    <name evidence="8" type="ORF">D7V78_00730</name>
    <name evidence="7" type="ORF">DW782_01710</name>
    <name evidence="9" type="ORF">E5342_05470</name>
    <name evidence="2" type="ORF">ERS852380_01815</name>
    <name evidence="4" type="ORF">GKD66_01480</name>
    <name evidence="3" type="ORF">GKD67_03220</name>
    <name evidence="5" type="ORF">GKD68_03965</name>
    <name evidence="6" type="ORF">GKD70_06430</name>
</gene>
<dbReference type="Proteomes" id="UP000441358">
    <property type="component" value="Unassembled WGS sequence"/>
</dbReference>
<evidence type="ECO:0000313" key="16">
    <source>
        <dbReference type="Proteomes" id="UP000441609"/>
    </source>
</evidence>
<keyword evidence="1" id="KW-0812">Transmembrane</keyword>
<dbReference type="Proteomes" id="UP000461276">
    <property type="component" value="Unassembled WGS sequence"/>
</dbReference>
<dbReference type="Proteomes" id="UP000278164">
    <property type="component" value="Unassembled WGS sequence"/>
</dbReference>
<keyword evidence="1" id="KW-1133">Transmembrane helix</keyword>
<reference evidence="14 15" key="4">
    <citation type="journal article" date="2019" name="Nat. Med.">
        <title>A library of human gut bacterial isolates paired with longitudinal multiomics data enables mechanistic microbiome research.</title>
        <authorList>
            <person name="Poyet M."/>
            <person name="Groussin M."/>
            <person name="Gibbons S.M."/>
            <person name="Avila-Pacheco J."/>
            <person name="Jiang X."/>
            <person name="Kearney S.M."/>
            <person name="Perrotta A.R."/>
            <person name="Berdy B."/>
            <person name="Zhao S."/>
            <person name="Lieberman T.D."/>
            <person name="Swanson P.K."/>
            <person name="Smith M."/>
            <person name="Roesemann S."/>
            <person name="Alexander J.E."/>
            <person name="Rich S.A."/>
            <person name="Livny J."/>
            <person name="Vlamakis H."/>
            <person name="Clish C."/>
            <person name="Bullock K."/>
            <person name="Deik A."/>
            <person name="Scott J."/>
            <person name="Pierce K.A."/>
            <person name="Xavier R.J."/>
            <person name="Alm E.J."/>
        </authorList>
    </citation>
    <scope>NUCLEOTIDE SEQUENCE [LARGE SCALE GENOMIC DNA]</scope>
    <source>
        <strain evidence="5 14">BIOML-A2</strain>
        <strain evidence="6 16">BIOML-A20</strain>
        <strain evidence="4 15">BIOML-A32</strain>
        <strain evidence="3 17">BIOML-A9</strain>
    </source>
</reference>
<dbReference type="Proteomes" id="UP000310032">
    <property type="component" value="Unassembled WGS sequence"/>
</dbReference>
<dbReference type="Proteomes" id="UP000432516">
    <property type="component" value="Unassembled WGS sequence"/>
</dbReference>
<sequence>MGNFEKIIIKKERDKIRRETLGKFFFDLAKLVFAAIVLGEILLLQENVFDKSCWVMIMTGLSVTYSLAWLGNKILK</sequence>
<dbReference type="RefSeq" id="WP_005857263.1">
    <property type="nucleotide sequence ID" value="NZ_BQOC01000001.1"/>
</dbReference>
<dbReference type="Pfam" id="PF20482">
    <property type="entry name" value="DUF6722"/>
    <property type="match status" value="1"/>
</dbReference>
<evidence type="ECO:0000313" key="3">
    <source>
        <dbReference type="EMBL" id="MRY92265.1"/>
    </source>
</evidence>
<evidence type="ECO:0000313" key="5">
    <source>
        <dbReference type="EMBL" id="MRZ53905.1"/>
    </source>
</evidence>
<dbReference type="EMBL" id="QSJN01000001">
    <property type="protein sequence ID" value="RHD78033.1"/>
    <property type="molecule type" value="Genomic_DNA"/>
</dbReference>
<dbReference type="EMBL" id="WKMC01000001">
    <property type="protein sequence ID" value="MRZ48933.1"/>
    <property type="molecule type" value="Genomic_DNA"/>
</dbReference>
<evidence type="ECO:0000313" key="8">
    <source>
        <dbReference type="EMBL" id="RLT75083.1"/>
    </source>
</evidence>
<evidence type="ECO:0000313" key="2">
    <source>
        <dbReference type="EMBL" id="CUO21083.1"/>
    </source>
</evidence>
<evidence type="ECO:0000313" key="14">
    <source>
        <dbReference type="Proteomes" id="UP000432516"/>
    </source>
</evidence>
<evidence type="ECO:0000313" key="10">
    <source>
        <dbReference type="Proteomes" id="UP000095455"/>
    </source>
</evidence>
<dbReference type="EMBL" id="WKMY01000001">
    <property type="protein sequence ID" value="MRY92265.1"/>
    <property type="molecule type" value="Genomic_DNA"/>
</dbReference>
<evidence type="ECO:0000313" key="11">
    <source>
        <dbReference type="Proteomes" id="UP000278164"/>
    </source>
</evidence>
<dbReference type="OrthoDB" id="1048208at2"/>
<protein>
    <submittedName>
        <fullName evidence="4">Uncharacterized protein</fullName>
    </submittedName>
</protein>
<dbReference type="EMBL" id="WKMO01000004">
    <property type="protein sequence ID" value="MSB72933.1"/>
    <property type="molecule type" value="Genomic_DNA"/>
</dbReference>
<reference evidence="8 11" key="3">
    <citation type="submission" date="2018-09" db="EMBL/GenBank/DDBJ databases">
        <title>Murine metabolic-syndrome-specific gut microbial biobank.</title>
        <authorList>
            <person name="Liu C."/>
        </authorList>
    </citation>
    <scope>NUCLEOTIDE SEQUENCE [LARGE SCALE GENOMIC DNA]</scope>
    <source>
        <strain evidence="8 11">8-P5</strain>
    </source>
</reference>
<dbReference type="Proteomes" id="UP000095455">
    <property type="component" value="Unassembled WGS sequence"/>
</dbReference>
<proteinExistence type="predicted"/>
<dbReference type="Proteomes" id="UP000441609">
    <property type="component" value="Unassembled WGS sequence"/>
</dbReference>
<dbReference type="EMBL" id="WKNE01000002">
    <property type="protein sequence ID" value="MRZ53905.1"/>
    <property type="molecule type" value="Genomic_DNA"/>
</dbReference>
<reference evidence="2 10" key="1">
    <citation type="submission" date="2015-09" db="EMBL/GenBank/DDBJ databases">
        <authorList>
            <consortium name="Pathogen Informatics"/>
        </authorList>
    </citation>
    <scope>NUCLEOTIDE SEQUENCE [LARGE SCALE GENOMIC DNA]</scope>
    <source>
        <strain evidence="2 10">2789STDY5608822</strain>
    </source>
</reference>
<evidence type="ECO:0000313" key="15">
    <source>
        <dbReference type="Proteomes" id="UP000441358"/>
    </source>
</evidence>
<reference evidence="9 13" key="5">
    <citation type="submission" date="2019-04" db="EMBL/GenBank/DDBJ databases">
        <title>Microbes associate with the intestines of laboratory mice.</title>
        <authorList>
            <person name="Navarre W."/>
            <person name="Wong E."/>
            <person name="Huang K."/>
            <person name="Tropini C."/>
            <person name="Ng K."/>
            <person name="Yu B."/>
        </authorList>
    </citation>
    <scope>NUCLEOTIDE SEQUENCE [LARGE SCALE GENOMIC DNA]</scope>
    <source>
        <strain evidence="9 13">NM39_I3</strain>
    </source>
</reference>
<evidence type="ECO:0000313" key="13">
    <source>
        <dbReference type="Proteomes" id="UP000310032"/>
    </source>
</evidence>
<dbReference type="EMBL" id="CYYK01000005">
    <property type="protein sequence ID" value="CUO21083.1"/>
    <property type="molecule type" value="Genomic_DNA"/>
</dbReference>
<dbReference type="EMBL" id="RAYI01000001">
    <property type="protein sequence ID" value="RLT75083.1"/>
    <property type="molecule type" value="Genomic_DNA"/>
</dbReference>
<comment type="caution">
    <text evidence="4">The sequence shown here is derived from an EMBL/GenBank/DDBJ whole genome shotgun (WGS) entry which is preliminary data.</text>
</comment>
<evidence type="ECO:0000313" key="7">
    <source>
        <dbReference type="EMBL" id="RHD78033.1"/>
    </source>
</evidence>
<evidence type="ECO:0000313" key="17">
    <source>
        <dbReference type="Proteomes" id="UP000461276"/>
    </source>
</evidence>
<accession>A0A174D6I6</accession>
<dbReference type="Proteomes" id="UP000284660">
    <property type="component" value="Unassembled WGS sequence"/>
</dbReference>
<dbReference type="AlphaFoldDB" id="A0A174D6I6"/>
<dbReference type="InterPro" id="IPR046568">
    <property type="entry name" value="DUF6722"/>
</dbReference>
<evidence type="ECO:0000313" key="4">
    <source>
        <dbReference type="EMBL" id="MRZ48933.1"/>
    </source>
</evidence>
<evidence type="ECO:0000313" key="9">
    <source>
        <dbReference type="EMBL" id="TGY60446.1"/>
    </source>
</evidence>
<reference evidence="7 12" key="2">
    <citation type="submission" date="2018-08" db="EMBL/GenBank/DDBJ databases">
        <title>A genome reference for cultivated species of the human gut microbiota.</title>
        <authorList>
            <person name="Zou Y."/>
            <person name="Xue W."/>
            <person name="Luo G."/>
        </authorList>
    </citation>
    <scope>NUCLEOTIDE SEQUENCE [LARGE SCALE GENOMIC DNA]</scope>
    <source>
        <strain evidence="7 12">AM30-4</strain>
    </source>
</reference>
<name>A0A174D6I6_PARDI</name>
<evidence type="ECO:0000256" key="1">
    <source>
        <dbReference type="SAM" id="Phobius"/>
    </source>
</evidence>